<gene>
    <name evidence="22" type="ORF">KUF71_023952</name>
</gene>
<dbReference type="InterPro" id="IPR020095">
    <property type="entry name" value="PsdUridine_synth_TruA_C"/>
</dbReference>
<dbReference type="CDD" id="cd02568">
    <property type="entry name" value="PseudoU_synth_PUS1_PUS2"/>
    <property type="match status" value="1"/>
</dbReference>
<dbReference type="HAMAP" id="MF_00171">
    <property type="entry name" value="TruA"/>
    <property type="match status" value="1"/>
</dbReference>
<evidence type="ECO:0000256" key="17">
    <source>
        <dbReference type="ARBA" id="ARBA00081344"/>
    </source>
</evidence>
<organism evidence="22 23">
    <name type="scientific">Frankliniella fusca</name>
    <dbReference type="NCBI Taxonomy" id="407009"/>
    <lineage>
        <taxon>Eukaryota</taxon>
        <taxon>Metazoa</taxon>
        <taxon>Ecdysozoa</taxon>
        <taxon>Arthropoda</taxon>
        <taxon>Hexapoda</taxon>
        <taxon>Insecta</taxon>
        <taxon>Pterygota</taxon>
        <taxon>Neoptera</taxon>
        <taxon>Paraneoptera</taxon>
        <taxon>Thysanoptera</taxon>
        <taxon>Terebrantia</taxon>
        <taxon>Thripoidea</taxon>
        <taxon>Thripidae</taxon>
        <taxon>Frankliniella</taxon>
    </lineage>
</organism>
<dbReference type="Gene3D" id="3.30.70.660">
    <property type="entry name" value="Pseudouridine synthase I, catalytic domain, C-terminal subdomain"/>
    <property type="match status" value="1"/>
</dbReference>
<proteinExistence type="inferred from homology"/>
<comment type="catalytic activity">
    <reaction evidence="8">
        <text>a uridine in tRNA = a pseudouridine in tRNA</text>
        <dbReference type="Rhea" id="RHEA:54572"/>
        <dbReference type="Rhea" id="RHEA-COMP:13339"/>
        <dbReference type="Rhea" id="RHEA-COMP:13934"/>
        <dbReference type="ChEBI" id="CHEBI:65314"/>
        <dbReference type="ChEBI" id="CHEBI:65315"/>
    </reaction>
</comment>
<evidence type="ECO:0000256" key="4">
    <source>
        <dbReference type="ARBA" id="ARBA00022664"/>
    </source>
</evidence>
<dbReference type="EMBL" id="JAHWGI010001412">
    <property type="protein sequence ID" value="KAK3930596.1"/>
    <property type="molecule type" value="Genomic_DNA"/>
</dbReference>
<keyword evidence="5" id="KW-0819">tRNA processing</keyword>
<dbReference type="InterPro" id="IPR020103">
    <property type="entry name" value="PsdUridine_synth_cat_dom_sf"/>
</dbReference>
<evidence type="ECO:0000256" key="11">
    <source>
        <dbReference type="ARBA" id="ARBA00064589"/>
    </source>
</evidence>
<evidence type="ECO:0000256" key="2">
    <source>
        <dbReference type="ARBA" id="ARBA00004123"/>
    </source>
</evidence>
<dbReference type="Pfam" id="PF01416">
    <property type="entry name" value="PseudoU_synth_1"/>
    <property type="match status" value="1"/>
</dbReference>
<evidence type="ECO:0000256" key="7">
    <source>
        <dbReference type="ARBA" id="ARBA00023242"/>
    </source>
</evidence>
<dbReference type="InterPro" id="IPR001406">
    <property type="entry name" value="PsdUridine_synth_TruA"/>
</dbReference>
<reference evidence="22" key="1">
    <citation type="submission" date="2021-07" db="EMBL/GenBank/DDBJ databases">
        <authorList>
            <person name="Catto M.A."/>
            <person name="Jacobson A."/>
            <person name="Kennedy G."/>
            <person name="Labadie P."/>
            <person name="Hunt B.G."/>
            <person name="Srinivasan R."/>
        </authorList>
    </citation>
    <scope>NUCLEOTIDE SEQUENCE</scope>
    <source>
        <strain evidence="22">PL_HMW_Pooled</strain>
        <tissue evidence="22">Head</tissue>
    </source>
</reference>
<comment type="similarity">
    <text evidence="3">Belongs to the tRNA pseudouridine synthase TruA family.</text>
</comment>
<keyword evidence="6" id="KW-0413">Isomerase</keyword>
<evidence type="ECO:0000313" key="23">
    <source>
        <dbReference type="Proteomes" id="UP001219518"/>
    </source>
</evidence>
<dbReference type="FunFam" id="3.30.70.580:FF:000002">
    <property type="entry name" value="tRNA pseudouridine synthase"/>
    <property type="match status" value="1"/>
</dbReference>
<protein>
    <recommendedName>
        <fullName evidence="13">Pseudouridylate synthase 1 homolog</fullName>
        <ecNumber evidence="12">5.4.99.12</ecNumber>
    </recommendedName>
    <alternativeName>
        <fullName evidence="14">tRNA pseudouridine synthase 1</fullName>
    </alternativeName>
    <alternativeName>
        <fullName evidence="17">tRNA pseudouridine(38-40) synthase</fullName>
    </alternativeName>
    <alternativeName>
        <fullName evidence="15">tRNA pseudouridylate synthase I</fullName>
    </alternativeName>
    <alternativeName>
        <fullName evidence="16">tRNA-uridine isomerase I</fullName>
    </alternativeName>
</protein>
<comment type="subcellular location">
    <subcellularLocation>
        <location evidence="2">Nucleus</location>
    </subcellularLocation>
</comment>
<comment type="subunit">
    <text evidence="11">Monomer. Forms a complex with RARG and the SRA1 RNA in the nucleus.</text>
</comment>
<evidence type="ECO:0000256" key="20">
    <source>
        <dbReference type="SAM" id="MobiDB-lite"/>
    </source>
</evidence>
<dbReference type="InterPro" id="IPR041708">
    <property type="entry name" value="PUS1/PUS2-like"/>
</dbReference>
<evidence type="ECO:0000256" key="16">
    <source>
        <dbReference type="ARBA" id="ARBA00080849"/>
    </source>
</evidence>
<dbReference type="InterPro" id="IPR020097">
    <property type="entry name" value="PsdUridine_synth_TruA_a/b_dom"/>
</dbReference>
<evidence type="ECO:0000256" key="19">
    <source>
        <dbReference type="PIRSR" id="PIRSR641708-2"/>
    </source>
</evidence>
<evidence type="ECO:0000259" key="21">
    <source>
        <dbReference type="Pfam" id="PF01416"/>
    </source>
</evidence>
<evidence type="ECO:0000256" key="9">
    <source>
        <dbReference type="ARBA" id="ARBA00052184"/>
    </source>
</evidence>
<feature type="compositionally biased region" description="Basic and acidic residues" evidence="20">
    <location>
        <begin position="389"/>
        <end position="413"/>
    </location>
</feature>
<comment type="caution">
    <text evidence="22">The sequence shown here is derived from an EMBL/GenBank/DDBJ whole genome shotgun (WGS) entry which is preliminary data.</text>
</comment>
<feature type="active site" description="Nucleophile" evidence="18">
    <location>
        <position position="136"/>
    </location>
</feature>
<keyword evidence="4" id="KW-0507">mRNA processing</keyword>
<dbReference type="GO" id="GO:0003723">
    <property type="term" value="F:RNA binding"/>
    <property type="evidence" value="ECO:0007669"/>
    <property type="project" value="InterPro"/>
</dbReference>
<sequence>MSAPKRDSEDGQLDCVPVKKPRLPEVDDQVALGVELSTLVNESSKLSDGNIKVDLDSDLKSDEVEDPKSSDKKVKRRKVVLLLSYSGWGYFGMQRNPDTKTIEGDLLLALKNAGCITEELHDKPQMMLFQRAARTDKGVSAVRQVVSLKLPEDTDINRINEHLPPQIRVVCMKRTTKGFNSKVNCDARTYSYVLPTFAFIPPGKDQTEPFRISQEVIERVNQVLKYYVGTHNFHNFTLKKGFKDASAKRYMHSFTCGEPFVRDNKEYITLTVKGQSFMQHHIRKMIGLAIAILQGYTDEATIQKAFESDPIDIPKAPGLGLMLEEVHYEAYNRRYGSDGVHEKLDWSEHEQFISEFRDKYILQNILKTEEEEKSMLTWMATLPGHSYSLREDRPPTVIRASKESSADQSKNDPIETPMEIENGVTPVLKTSGK</sequence>
<evidence type="ECO:0000256" key="15">
    <source>
        <dbReference type="ARBA" id="ARBA00079087"/>
    </source>
</evidence>
<accession>A0AAE1I0G5</accession>
<dbReference type="Gene3D" id="3.30.70.580">
    <property type="entry name" value="Pseudouridine synthase I, catalytic domain, N-terminal subdomain"/>
    <property type="match status" value="1"/>
</dbReference>
<dbReference type="InterPro" id="IPR020094">
    <property type="entry name" value="TruA/RsuA/RluB/E/F_N"/>
</dbReference>
<dbReference type="PANTHER" id="PTHR11142:SF4">
    <property type="entry name" value="PSEUDOURIDYLATE SYNTHASE 1 HOMOLOG"/>
    <property type="match status" value="1"/>
</dbReference>
<dbReference type="PANTHER" id="PTHR11142">
    <property type="entry name" value="PSEUDOURIDYLATE SYNTHASE"/>
    <property type="match status" value="1"/>
</dbReference>
<dbReference type="NCBIfam" id="TIGR00071">
    <property type="entry name" value="hisT_truA"/>
    <property type="match status" value="1"/>
</dbReference>
<evidence type="ECO:0000256" key="3">
    <source>
        <dbReference type="ARBA" id="ARBA00009375"/>
    </source>
</evidence>
<dbReference type="SUPFAM" id="SSF55120">
    <property type="entry name" value="Pseudouridine synthase"/>
    <property type="match status" value="1"/>
</dbReference>
<feature type="domain" description="Pseudouridine synthase I TruA alpha/beta" evidence="21">
    <location>
        <begin position="225"/>
        <end position="329"/>
    </location>
</feature>
<evidence type="ECO:0000256" key="1">
    <source>
        <dbReference type="ARBA" id="ARBA00001166"/>
    </source>
</evidence>
<evidence type="ECO:0000256" key="12">
    <source>
        <dbReference type="ARBA" id="ARBA00066509"/>
    </source>
</evidence>
<comment type="catalytic activity">
    <reaction evidence="9">
        <text>uridine(38/39/40) in tRNA = pseudouridine(38/39/40) in tRNA</text>
        <dbReference type="Rhea" id="RHEA:22376"/>
        <dbReference type="Rhea" id="RHEA-COMP:10085"/>
        <dbReference type="Rhea" id="RHEA-COMP:10087"/>
        <dbReference type="ChEBI" id="CHEBI:65314"/>
        <dbReference type="ChEBI" id="CHEBI:65315"/>
        <dbReference type="EC" id="5.4.99.12"/>
    </reaction>
</comment>
<feature type="region of interest" description="Disordered" evidence="20">
    <location>
        <begin position="389"/>
        <end position="433"/>
    </location>
</feature>
<evidence type="ECO:0000256" key="5">
    <source>
        <dbReference type="ARBA" id="ARBA00022694"/>
    </source>
</evidence>
<dbReference type="EC" id="5.4.99.12" evidence="12"/>
<keyword evidence="23" id="KW-1185">Reference proteome</keyword>
<feature type="binding site" evidence="19">
    <location>
        <position position="190"/>
    </location>
    <ligand>
        <name>substrate</name>
    </ligand>
</feature>
<name>A0AAE1I0G5_9NEOP</name>
<dbReference type="GO" id="GO:0005634">
    <property type="term" value="C:nucleus"/>
    <property type="evidence" value="ECO:0007669"/>
    <property type="project" value="UniProtKB-SubCell"/>
</dbReference>
<dbReference type="GO" id="GO:0031119">
    <property type="term" value="P:tRNA pseudouridine synthesis"/>
    <property type="evidence" value="ECO:0007669"/>
    <property type="project" value="InterPro"/>
</dbReference>
<evidence type="ECO:0000256" key="10">
    <source>
        <dbReference type="ARBA" id="ARBA00053709"/>
    </source>
</evidence>
<evidence type="ECO:0000256" key="14">
    <source>
        <dbReference type="ARBA" id="ARBA00075153"/>
    </source>
</evidence>
<keyword evidence="7" id="KW-0539">Nucleus</keyword>
<dbReference type="Proteomes" id="UP001219518">
    <property type="component" value="Unassembled WGS sequence"/>
</dbReference>
<feature type="region of interest" description="Disordered" evidence="20">
    <location>
        <begin position="1"/>
        <end position="20"/>
    </location>
</feature>
<evidence type="ECO:0000256" key="6">
    <source>
        <dbReference type="ARBA" id="ARBA00023235"/>
    </source>
</evidence>
<comment type="catalytic activity">
    <reaction evidence="1">
        <text>a uridine in mRNA = a pseudouridine in mRNA</text>
        <dbReference type="Rhea" id="RHEA:56644"/>
        <dbReference type="Rhea" id="RHEA-COMP:14658"/>
        <dbReference type="Rhea" id="RHEA-COMP:14659"/>
        <dbReference type="ChEBI" id="CHEBI:65314"/>
        <dbReference type="ChEBI" id="CHEBI:65315"/>
    </reaction>
</comment>
<dbReference type="GO" id="GO:1990481">
    <property type="term" value="P:mRNA pseudouridine synthesis"/>
    <property type="evidence" value="ECO:0007669"/>
    <property type="project" value="TreeGrafter"/>
</dbReference>
<evidence type="ECO:0000256" key="13">
    <source>
        <dbReference type="ARBA" id="ARBA00068582"/>
    </source>
</evidence>
<evidence type="ECO:0000256" key="18">
    <source>
        <dbReference type="PIRSR" id="PIRSR641708-1"/>
    </source>
</evidence>
<comment type="function">
    <text evidence="10">Pseudouridylate synthase that catalyzes pseudouridylation of tRNAs and mRNAs. Acts on positions 27/28 in the anticodon stem and also positions 34 and 36 in the anticodon of an intron containing tRNA. Also catalyzes pseudouridylation of mRNAs: mediates pseudouridylation of mRNAs with the consensus sequence 5'-UGUAG-3'. Acts as a regulator of pre-mRNA splicing by mediating pseudouridylation of pre-mRNAs at locations associated with alternatively spliced regions. Pseudouridylation of pre-mRNAs near splice sites directly regulates mRNA splicing and mRNA 3'-end processing. Involved in regulation of nuclear receptor activity through pseudouridylation of SRA1 mRNA.</text>
</comment>
<reference evidence="22" key="2">
    <citation type="journal article" date="2023" name="BMC Genomics">
        <title>Pest status, molecular evolution, and epigenetic factors derived from the genome assembly of Frankliniella fusca, a thysanopteran phytovirus vector.</title>
        <authorList>
            <person name="Catto M.A."/>
            <person name="Labadie P.E."/>
            <person name="Jacobson A.L."/>
            <person name="Kennedy G.G."/>
            <person name="Srinivasan R."/>
            <person name="Hunt B.G."/>
        </authorList>
    </citation>
    <scope>NUCLEOTIDE SEQUENCE</scope>
    <source>
        <strain evidence="22">PL_HMW_Pooled</strain>
    </source>
</reference>
<evidence type="ECO:0000256" key="8">
    <source>
        <dbReference type="ARBA" id="ARBA00036943"/>
    </source>
</evidence>
<dbReference type="AlphaFoldDB" id="A0AAE1I0G5"/>
<evidence type="ECO:0000313" key="22">
    <source>
        <dbReference type="EMBL" id="KAK3930596.1"/>
    </source>
</evidence>
<dbReference type="GO" id="GO:0006397">
    <property type="term" value="P:mRNA processing"/>
    <property type="evidence" value="ECO:0007669"/>
    <property type="project" value="UniProtKB-KW"/>
</dbReference>
<dbReference type="GO" id="GO:0160147">
    <property type="term" value="F:tRNA pseudouridine(38-40) synthase activity"/>
    <property type="evidence" value="ECO:0007669"/>
    <property type="project" value="UniProtKB-EC"/>
</dbReference>
<dbReference type="FunFam" id="3.30.70.660:FF:000002">
    <property type="entry name" value="tRNA pseudouridine synthase"/>
    <property type="match status" value="1"/>
</dbReference>